<evidence type="ECO:0000313" key="2">
    <source>
        <dbReference type="EMBL" id="SFN66905.1"/>
    </source>
</evidence>
<dbReference type="Proteomes" id="UP000270697">
    <property type="component" value="Unassembled WGS sequence"/>
</dbReference>
<evidence type="ECO:0000313" key="1">
    <source>
        <dbReference type="EMBL" id="RKT86392.1"/>
    </source>
</evidence>
<name>A0A1I5AWS7_9PSEU</name>
<dbReference type="Proteomes" id="UP000199398">
    <property type="component" value="Unassembled WGS sequence"/>
</dbReference>
<dbReference type="AlphaFoldDB" id="A0A1I5AWS7"/>
<organism evidence="2 3">
    <name type="scientific">Saccharopolyspora antimicrobica</name>
    <dbReference type="NCBI Taxonomy" id="455193"/>
    <lineage>
        <taxon>Bacteria</taxon>
        <taxon>Bacillati</taxon>
        <taxon>Actinomycetota</taxon>
        <taxon>Actinomycetes</taxon>
        <taxon>Pseudonocardiales</taxon>
        <taxon>Pseudonocardiaceae</taxon>
        <taxon>Saccharopolyspora</taxon>
    </lineage>
</organism>
<gene>
    <name evidence="1" type="ORF">ATL45_4759</name>
    <name evidence="2" type="ORF">SAMN05421805_10633</name>
</gene>
<dbReference type="STRING" id="455193.SAMN05421805_10633"/>
<evidence type="ECO:0000313" key="4">
    <source>
        <dbReference type="Proteomes" id="UP000270697"/>
    </source>
</evidence>
<accession>A0A1I5AWS7</accession>
<keyword evidence="4" id="KW-1185">Reference proteome</keyword>
<dbReference type="EMBL" id="RBXX01000002">
    <property type="protein sequence ID" value="RKT86392.1"/>
    <property type="molecule type" value="Genomic_DNA"/>
</dbReference>
<reference evidence="1 4" key="2">
    <citation type="submission" date="2018-10" db="EMBL/GenBank/DDBJ databases">
        <title>Sequencing the genomes of 1000 actinobacteria strains.</title>
        <authorList>
            <person name="Klenk H.-P."/>
        </authorList>
    </citation>
    <scope>NUCLEOTIDE SEQUENCE [LARGE SCALE GENOMIC DNA]</scope>
    <source>
        <strain evidence="1 4">DSM 45119</strain>
    </source>
</reference>
<reference evidence="2 3" key="1">
    <citation type="submission" date="2016-10" db="EMBL/GenBank/DDBJ databases">
        <authorList>
            <person name="de Groot N.N."/>
        </authorList>
    </citation>
    <scope>NUCLEOTIDE SEQUENCE [LARGE SCALE GENOMIC DNA]</scope>
    <source>
        <strain evidence="2 3">CPCC 201259</strain>
    </source>
</reference>
<evidence type="ECO:0000313" key="3">
    <source>
        <dbReference type="Proteomes" id="UP000199398"/>
    </source>
</evidence>
<sequence>MNESRLRYVIRKELDQLGIVGPADMAEVCRRFGARRGKPLKLVAYPLEVPGPFGLWIATPAADFIIYQKETTNAHQQHIIAHELGHIISGHTADDADEDGLGGSFPDIPPDHVRRALRRTHYDTVQEREAETAATLLLERAAVLEQISLPSRTPRARRAQQAFGEQQDWL</sequence>
<protein>
    <submittedName>
        <fullName evidence="1">Uncharacterized protein DUF955</fullName>
    </submittedName>
</protein>
<dbReference type="Gene3D" id="1.10.10.2910">
    <property type="match status" value="1"/>
</dbReference>
<proteinExistence type="predicted"/>
<dbReference type="EMBL" id="FOUP01000006">
    <property type="protein sequence ID" value="SFN66905.1"/>
    <property type="molecule type" value="Genomic_DNA"/>
</dbReference>